<name>A0A9D1YB89_9FIRM</name>
<protein>
    <recommendedName>
        <fullName evidence="3">Immunity protein Imm1</fullName>
    </recommendedName>
</protein>
<reference evidence="1" key="1">
    <citation type="journal article" date="2021" name="PeerJ">
        <title>Extensive microbial diversity within the chicken gut microbiome revealed by metagenomics and culture.</title>
        <authorList>
            <person name="Gilroy R."/>
            <person name="Ravi A."/>
            <person name="Getino M."/>
            <person name="Pursley I."/>
            <person name="Horton D.L."/>
            <person name="Alikhan N.F."/>
            <person name="Baker D."/>
            <person name="Gharbi K."/>
            <person name="Hall N."/>
            <person name="Watson M."/>
            <person name="Adriaenssens E.M."/>
            <person name="Foster-Nyarko E."/>
            <person name="Jarju S."/>
            <person name="Secka A."/>
            <person name="Antonio M."/>
            <person name="Oren A."/>
            <person name="Chaudhuri R.R."/>
            <person name="La Ragione R."/>
            <person name="Hildebrand F."/>
            <person name="Pallen M.J."/>
        </authorList>
    </citation>
    <scope>NUCLEOTIDE SEQUENCE</scope>
    <source>
        <strain evidence="1">ChiBcec16_6824</strain>
    </source>
</reference>
<accession>A0A9D1YB89</accession>
<gene>
    <name evidence="1" type="ORF">H9841_12300</name>
</gene>
<evidence type="ECO:0000313" key="1">
    <source>
        <dbReference type="EMBL" id="HIY22665.1"/>
    </source>
</evidence>
<dbReference type="Proteomes" id="UP000823868">
    <property type="component" value="Unassembled WGS sequence"/>
</dbReference>
<evidence type="ECO:0000313" key="2">
    <source>
        <dbReference type="Proteomes" id="UP000823868"/>
    </source>
</evidence>
<reference evidence="1" key="2">
    <citation type="submission" date="2021-04" db="EMBL/GenBank/DDBJ databases">
        <authorList>
            <person name="Gilroy R."/>
        </authorList>
    </citation>
    <scope>NUCLEOTIDE SEQUENCE</scope>
    <source>
        <strain evidence="1">ChiBcec16_6824</strain>
    </source>
</reference>
<proteinExistence type="predicted"/>
<dbReference type="AlphaFoldDB" id="A0A9D1YB89"/>
<organism evidence="1 2">
    <name type="scientific">Candidatus Flavonifractor merdigallinarum</name>
    <dbReference type="NCBI Taxonomy" id="2838589"/>
    <lineage>
        <taxon>Bacteria</taxon>
        <taxon>Bacillati</taxon>
        <taxon>Bacillota</taxon>
        <taxon>Clostridia</taxon>
        <taxon>Eubacteriales</taxon>
        <taxon>Oscillospiraceae</taxon>
        <taxon>Flavonifractor</taxon>
    </lineage>
</organism>
<comment type="caution">
    <text evidence="1">The sequence shown here is derived from an EMBL/GenBank/DDBJ whole genome shotgun (WGS) entry which is preliminary data.</text>
</comment>
<evidence type="ECO:0008006" key="3">
    <source>
        <dbReference type="Google" id="ProtNLM"/>
    </source>
</evidence>
<sequence length="148" mass="16645">MDFEYLPKQDAIPPFDPHAIAVKYLEYDCSYGEEEITEELIAQLLREIPSGIELTLYLDPDGEDDMMEVLCDGTWLALGFSHDFGQENFYCCNPAFAGSPERSPLLSGGQSPVLKENAIQDLEAGVRAVEYFIRTGQLYPGIDWVKQL</sequence>
<dbReference type="EMBL" id="DXDX01000218">
    <property type="protein sequence ID" value="HIY22665.1"/>
    <property type="molecule type" value="Genomic_DNA"/>
</dbReference>